<dbReference type="OrthoDB" id="8746011at2"/>
<dbReference type="EMBL" id="BSPK01000027">
    <property type="protein sequence ID" value="GLS63806.1"/>
    <property type="molecule type" value="Genomic_DNA"/>
</dbReference>
<evidence type="ECO:0000313" key="2">
    <source>
        <dbReference type="EMBL" id="GLS63806.1"/>
    </source>
</evidence>
<evidence type="ECO:0000313" key="1">
    <source>
        <dbReference type="EMBL" id="GEP07258.1"/>
    </source>
</evidence>
<keyword evidence="4" id="KW-1185">Reference proteome</keyword>
<reference evidence="1 3" key="3">
    <citation type="submission" date="2019-07" db="EMBL/GenBank/DDBJ databases">
        <title>Whole genome shotgun sequence of Methylobacterium oxalidis NBRC 107715.</title>
        <authorList>
            <person name="Hosoyama A."/>
            <person name="Uohara A."/>
            <person name="Ohji S."/>
            <person name="Ichikawa N."/>
        </authorList>
    </citation>
    <scope>NUCLEOTIDE SEQUENCE [LARGE SCALE GENOMIC DNA]</scope>
    <source>
        <strain evidence="1 3">NBRC 107715</strain>
    </source>
</reference>
<sequence>MGTLLASVIEAHDSAGRWQDFERVEATIVSQGDLWGIKGLPQDATPRRMSVWLHEQRASVEPFGDPDWHAAFTSERVAIERSDGTVVQERSTSRSSFDGHNFETPWDPLHRAYFNGYAMWNYLTMPFLLAAPGVTVQEIAPWQEGGETWRVLRASFPPSLATHSTSQDFYFGRDLLLRRHDYDVDVAGGFGAAQLVHDYIEGDGIRLPSKRRAYLRDATRQTVRESLMVSIDISDVHFS</sequence>
<reference evidence="2" key="4">
    <citation type="submission" date="2023-01" db="EMBL/GenBank/DDBJ databases">
        <title>Draft genome sequence of Methylobacterium oxalidis strain NBRC 107715.</title>
        <authorList>
            <person name="Sun Q."/>
            <person name="Mori K."/>
        </authorList>
    </citation>
    <scope>NUCLEOTIDE SEQUENCE</scope>
    <source>
        <strain evidence="2">NBRC 107715</strain>
    </source>
</reference>
<dbReference type="EMBL" id="BJZU01000143">
    <property type="protein sequence ID" value="GEP07258.1"/>
    <property type="molecule type" value="Genomic_DNA"/>
</dbReference>
<gene>
    <name evidence="2" type="ORF">GCM10007888_21870</name>
    <name evidence="1" type="ORF">MOX02_52960</name>
</gene>
<comment type="caution">
    <text evidence="1">The sequence shown here is derived from an EMBL/GenBank/DDBJ whole genome shotgun (WGS) entry which is preliminary data.</text>
</comment>
<dbReference type="AlphaFoldDB" id="A0A512JBA2"/>
<reference evidence="2" key="1">
    <citation type="journal article" date="2014" name="Int. J. Syst. Evol. Microbiol.">
        <title>Complete genome of a new Firmicutes species belonging to the dominant human colonic microbiota ('Ruminococcus bicirculans') reveals two chromosomes and a selective capacity to utilize plant glucans.</title>
        <authorList>
            <consortium name="NISC Comparative Sequencing Program"/>
            <person name="Wegmann U."/>
            <person name="Louis P."/>
            <person name="Goesmann A."/>
            <person name="Henrissat B."/>
            <person name="Duncan S.H."/>
            <person name="Flint H.J."/>
        </authorList>
    </citation>
    <scope>NUCLEOTIDE SEQUENCE</scope>
    <source>
        <strain evidence="2">NBRC 107715</strain>
    </source>
</reference>
<protein>
    <submittedName>
        <fullName evidence="1">Uncharacterized protein</fullName>
    </submittedName>
</protein>
<evidence type="ECO:0000313" key="3">
    <source>
        <dbReference type="Proteomes" id="UP000321960"/>
    </source>
</evidence>
<evidence type="ECO:0000313" key="4">
    <source>
        <dbReference type="Proteomes" id="UP001156856"/>
    </source>
</evidence>
<dbReference type="RefSeq" id="WP_147028729.1">
    <property type="nucleotide sequence ID" value="NZ_BJZU01000143.1"/>
</dbReference>
<dbReference type="Proteomes" id="UP000321960">
    <property type="component" value="Unassembled WGS sequence"/>
</dbReference>
<dbReference type="Proteomes" id="UP001156856">
    <property type="component" value="Unassembled WGS sequence"/>
</dbReference>
<name>A0A512JBA2_9HYPH</name>
<reference evidence="4" key="2">
    <citation type="journal article" date="2019" name="Int. J. Syst. Evol. Microbiol.">
        <title>The Global Catalogue of Microorganisms (GCM) 10K type strain sequencing project: providing services to taxonomists for standard genome sequencing and annotation.</title>
        <authorList>
            <consortium name="The Broad Institute Genomics Platform"/>
            <consortium name="The Broad Institute Genome Sequencing Center for Infectious Disease"/>
            <person name="Wu L."/>
            <person name="Ma J."/>
        </authorList>
    </citation>
    <scope>NUCLEOTIDE SEQUENCE [LARGE SCALE GENOMIC DNA]</scope>
    <source>
        <strain evidence="4">NBRC 107715</strain>
    </source>
</reference>
<proteinExistence type="predicted"/>
<accession>A0A512JBA2</accession>
<organism evidence="1 3">
    <name type="scientific">Methylobacterium oxalidis</name>
    <dbReference type="NCBI Taxonomy" id="944322"/>
    <lineage>
        <taxon>Bacteria</taxon>
        <taxon>Pseudomonadati</taxon>
        <taxon>Pseudomonadota</taxon>
        <taxon>Alphaproteobacteria</taxon>
        <taxon>Hyphomicrobiales</taxon>
        <taxon>Methylobacteriaceae</taxon>
        <taxon>Methylobacterium</taxon>
    </lineage>
</organism>